<dbReference type="RefSeq" id="XP_060327789.1">
    <property type="nucleotide sequence ID" value="XM_060469887.1"/>
</dbReference>
<organism evidence="1 2">
    <name type="scientific">Armillaria tabescens</name>
    <name type="common">Ringless honey mushroom</name>
    <name type="synonym">Agaricus tabescens</name>
    <dbReference type="NCBI Taxonomy" id="1929756"/>
    <lineage>
        <taxon>Eukaryota</taxon>
        <taxon>Fungi</taxon>
        <taxon>Dikarya</taxon>
        <taxon>Basidiomycota</taxon>
        <taxon>Agaricomycotina</taxon>
        <taxon>Agaricomycetes</taxon>
        <taxon>Agaricomycetidae</taxon>
        <taxon>Agaricales</taxon>
        <taxon>Marasmiineae</taxon>
        <taxon>Physalacriaceae</taxon>
        <taxon>Desarmillaria</taxon>
    </lineage>
</organism>
<dbReference type="AlphaFoldDB" id="A0AA39MZU8"/>
<proteinExistence type="predicted"/>
<dbReference type="Proteomes" id="UP001175211">
    <property type="component" value="Unassembled WGS sequence"/>
</dbReference>
<evidence type="ECO:0000313" key="2">
    <source>
        <dbReference type="Proteomes" id="UP001175211"/>
    </source>
</evidence>
<dbReference type="GeneID" id="85353435"/>
<gene>
    <name evidence="1" type="ORF">EV420DRAFT_1482301</name>
</gene>
<accession>A0AA39MZU8</accession>
<sequence length="283" mass="31980">MDLIFRSATTSILGSALFSIQAKEAIVRGKFVSSRVKWFYLGKFSVNVEDVTRQLTKQDVSPIVCDAVPEVRMMFTFDWSSLRQEPTLETTNLDRPYPFKPSGTVESLEVLIDPQNSSVVDHTSSREWKGFVLLRGSSRIYAQGVKSTVELALSGSINMFVPKPAFYVRKSIGRQPFFERDKTKQNLCRKRGESILDEALCHFSIRSGSVGWHSSQNLSGIKHYTIRGFNVAGAMVFMAELSNRGVDSAAWIYRVNQTSITFKTHNYERVLVTSKSWYCPESA</sequence>
<dbReference type="EMBL" id="JAUEPS010000032">
    <property type="protein sequence ID" value="KAK0451955.1"/>
    <property type="molecule type" value="Genomic_DNA"/>
</dbReference>
<keyword evidence="2" id="KW-1185">Reference proteome</keyword>
<name>A0AA39MZU8_ARMTA</name>
<comment type="caution">
    <text evidence="1">The sequence shown here is derived from an EMBL/GenBank/DDBJ whole genome shotgun (WGS) entry which is preliminary data.</text>
</comment>
<protein>
    <submittedName>
        <fullName evidence="1">Uncharacterized protein</fullName>
    </submittedName>
</protein>
<reference evidence="1" key="1">
    <citation type="submission" date="2023-06" db="EMBL/GenBank/DDBJ databases">
        <authorList>
            <consortium name="Lawrence Berkeley National Laboratory"/>
            <person name="Ahrendt S."/>
            <person name="Sahu N."/>
            <person name="Indic B."/>
            <person name="Wong-Bajracharya J."/>
            <person name="Merenyi Z."/>
            <person name="Ke H.-M."/>
            <person name="Monk M."/>
            <person name="Kocsube S."/>
            <person name="Drula E."/>
            <person name="Lipzen A."/>
            <person name="Balint B."/>
            <person name="Henrissat B."/>
            <person name="Andreopoulos B."/>
            <person name="Martin F.M."/>
            <person name="Harder C.B."/>
            <person name="Rigling D."/>
            <person name="Ford K.L."/>
            <person name="Foster G.D."/>
            <person name="Pangilinan J."/>
            <person name="Papanicolaou A."/>
            <person name="Barry K."/>
            <person name="LaButti K."/>
            <person name="Viragh M."/>
            <person name="Koriabine M."/>
            <person name="Yan M."/>
            <person name="Riley R."/>
            <person name="Champramary S."/>
            <person name="Plett K.L."/>
            <person name="Tsai I.J."/>
            <person name="Slot J."/>
            <person name="Sipos G."/>
            <person name="Plett J."/>
            <person name="Nagy L.G."/>
            <person name="Grigoriev I.V."/>
        </authorList>
    </citation>
    <scope>NUCLEOTIDE SEQUENCE</scope>
    <source>
        <strain evidence="1">CCBAS 213</strain>
    </source>
</reference>
<evidence type="ECO:0000313" key="1">
    <source>
        <dbReference type="EMBL" id="KAK0451955.1"/>
    </source>
</evidence>